<name>A0A2U3L0V8_9FIRM</name>
<gene>
    <name evidence="3" type="ORF">SBF1_3320002</name>
</gene>
<reference evidence="4" key="1">
    <citation type="submission" date="2018-02" db="EMBL/GenBank/DDBJ databases">
        <authorList>
            <person name="Hausmann B."/>
        </authorList>
    </citation>
    <scope>NUCLEOTIDE SEQUENCE [LARGE SCALE GENOMIC DNA]</scope>
    <source>
        <strain evidence="4">Peat soil MAG SbF1</strain>
    </source>
</reference>
<sequence length="105" mass="12451">MLMKGCCVMYYYVQPGDSMHSIAMAYNTTVSDLMDLNPQIRNPHRIHVGERIRVSSGDHWGGHNYWGRNEIQRGHEEARRGHEEYRRGRAEYQRGHEESSRHHSW</sequence>
<evidence type="ECO:0000256" key="1">
    <source>
        <dbReference type="SAM" id="MobiDB-lite"/>
    </source>
</evidence>
<feature type="domain" description="LysM" evidence="2">
    <location>
        <begin position="9"/>
        <end position="54"/>
    </location>
</feature>
<evidence type="ECO:0000259" key="2">
    <source>
        <dbReference type="PROSITE" id="PS51782"/>
    </source>
</evidence>
<dbReference type="PROSITE" id="PS51782">
    <property type="entry name" value="LYSM"/>
    <property type="match status" value="1"/>
</dbReference>
<dbReference type="Pfam" id="PF01476">
    <property type="entry name" value="LysM"/>
    <property type="match status" value="1"/>
</dbReference>
<protein>
    <submittedName>
        <fullName evidence="3">LysM domain-containing protein</fullName>
    </submittedName>
</protein>
<dbReference type="CDD" id="cd00118">
    <property type="entry name" value="LysM"/>
    <property type="match status" value="1"/>
</dbReference>
<accession>A0A2U3L0V8</accession>
<organism evidence="3 4">
    <name type="scientific">Candidatus Desulfosporosinus infrequens</name>
    <dbReference type="NCBI Taxonomy" id="2043169"/>
    <lineage>
        <taxon>Bacteria</taxon>
        <taxon>Bacillati</taxon>
        <taxon>Bacillota</taxon>
        <taxon>Clostridia</taxon>
        <taxon>Eubacteriales</taxon>
        <taxon>Desulfitobacteriaceae</taxon>
        <taxon>Desulfosporosinus</taxon>
    </lineage>
</organism>
<evidence type="ECO:0000313" key="3">
    <source>
        <dbReference type="EMBL" id="SPF45503.1"/>
    </source>
</evidence>
<dbReference type="InterPro" id="IPR018392">
    <property type="entry name" value="LysM"/>
</dbReference>
<dbReference type="InterPro" id="IPR036779">
    <property type="entry name" value="LysM_dom_sf"/>
</dbReference>
<evidence type="ECO:0000313" key="4">
    <source>
        <dbReference type="Proteomes" id="UP000238916"/>
    </source>
</evidence>
<dbReference type="SMART" id="SM00257">
    <property type="entry name" value="LysM"/>
    <property type="match status" value="1"/>
</dbReference>
<proteinExistence type="predicted"/>
<dbReference type="EMBL" id="OMOF01000260">
    <property type="protein sequence ID" value="SPF45503.1"/>
    <property type="molecule type" value="Genomic_DNA"/>
</dbReference>
<dbReference type="Proteomes" id="UP000238916">
    <property type="component" value="Unassembled WGS sequence"/>
</dbReference>
<dbReference type="Gene3D" id="3.10.350.10">
    <property type="entry name" value="LysM domain"/>
    <property type="match status" value="1"/>
</dbReference>
<dbReference type="SUPFAM" id="SSF54106">
    <property type="entry name" value="LysM domain"/>
    <property type="match status" value="1"/>
</dbReference>
<dbReference type="AlphaFoldDB" id="A0A2U3L0V8"/>
<feature type="region of interest" description="Disordered" evidence="1">
    <location>
        <begin position="71"/>
        <end position="105"/>
    </location>
</feature>